<dbReference type="GO" id="GO:0008270">
    <property type="term" value="F:zinc ion binding"/>
    <property type="evidence" value="ECO:0007669"/>
    <property type="project" value="UniProtKB-KW"/>
</dbReference>
<gene>
    <name evidence="3" type="ORF">ABEB36_015516</name>
</gene>
<evidence type="ECO:0000313" key="4">
    <source>
        <dbReference type="Proteomes" id="UP001566132"/>
    </source>
</evidence>
<dbReference type="Proteomes" id="UP001566132">
    <property type="component" value="Unassembled WGS sequence"/>
</dbReference>
<organism evidence="3 4">
    <name type="scientific">Hypothenemus hampei</name>
    <name type="common">Coffee berry borer</name>
    <dbReference type="NCBI Taxonomy" id="57062"/>
    <lineage>
        <taxon>Eukaryota</taxon>
        <taxon>Metazoa</taxon>
        <taxon>Ecdysozoa</taxon>
        <taxon>Arthropoda</taxon>
        <taxon>Hexapoda</taxon>
        <taxon>Insecta</taxon>
        <taxon>Pterygota</taxon>
        <taxon>Neoptera</taxon>
        <taxon>Endopterygota</taxon>
        <taxon>Coleoptera</taxon>
        <taxon>Polyphaga</taxon>
        <taxon>Cucujiformia</taxon>
        <taxon>Curculionidae</taxon>
        <taxon>Scolytinae</taxon>
        <taxon>Hypothenemus</taxon>
    </lineage>
</organism>
<evidence type="ECO:0000259" key="2">
    <source>
        <dbReference type="PROSITE" id="PS50966"/>
    </source>
</evidence>
<comment type="caution">
    <text evidence="3">The sequence shown here is derived from an EMBL/GenBank/DDBJ whole genome shotgun (WGS) entry which is preliminary data.</text>
</comment>
<reference evidence="3 4" key="1">
    <citation type="submission" date="2024-05" db="EMBL/GenBank/DDBJ databases">
        <title>Genetic variation in Jamaican populations of the coffee berry borer (Hypothenemus hampei).</title>
        <authorList>
            <person name="Errbii M."/>
            <person name="Myrie A."/>
        </authorList>
    </citation>
    <scope>NUCLEOTIDE SEQUENCE [LARGE SCALE GENOMIC DNA]</scope>
    <source>
        <strain evidence="3">JA-Hopewell-2020-01-JO</strain>
        <tissue evidence="3">Whole body</tissue>
    </source>
</reference>
<keyword evidence="4" id="KW-1185">Reference proteome</keyword>
<keyword evidence="1" id="KW-0863">Zinc-finger</keyword>
<evidence type="ECO:0000256" key="1">
    <source>
        <dbReference type="PROSITE-ProRule" id="PRU00325"/>
    </source>
</evidence>
<protein>
    <recommendedName>
        <fullName evidence="2">SWIM-type domain-containing protein</fullName>
    </recommendedName>
</protein>
<evidence type="ECO:0000313" key="3">
    <source>
        <dbReference type="EMBL" id="KAL1487866.1"/>
    </source>
</evidence>
<keyword evidence="1" id="KW-0862">Zinc</keyword>
<name>A0ABD1DZN1_HYPHA</name>
<dbReference type="AlphaFoldDB" id="A0ABD1DZN1"/>
<dbReference type="PROSITE" id="PS50966">
    <property type="entry name" value="ZF_SWIM"/>
    <property type="match status" value="1"/>
</dbReference>
<sequence length="209" mass="23844">MDKSFVRADGSNLPKIDALMVGLFFKNNPDFYSAELRNVKTTLASRESYGDDAIGWVQLCRKKEVCTVKCQMCPEHKVRSASYKVTLVVNEKKRQIISCECHDCVASLGGCKHAVAFLMWVHRRSEEPSCTSVECYWKKSTLSRVGTSLKFIAADQLCKKKAKKHDVNSGLFLEFVQEAKKRKLSNCEVLKYQNDFVYVGIKQFSFHSF</sequence>
<dbReference type="PANTHER" id="PTHR39953">
    <property type="entry name" value="RE54151P"/>
    <property type="match status" value="1"/>
</dbReference>
<keyword evidence="1" id="KW-0479">Metal-binding</keyword>
<feature type="domain" description="SWIM-type" evidence="2">
    <location>
        <begin position="83"/>
        <end position="122"/>
    </location>
</feature>
<dbReference type="EMBL" id="JBDJPC010000017">
    <property type="protein sequence ID" value="KAL1487866.1"/>
    <property type="molecule type" value="Genomic_DNA"/>
</dbReference>
<dbReference type="PANTHER" id="PTHR39953:SF1">
    <property type="entry name" value="RE54151P"/>
    <property type="match status" value="1"/>
</dbReference>
<dbReference type="InterPro" id="IPR007527">
    <property type="entry name" value="Znf_SWIM"/>
</dbReference>
<accession>A0ABD1DZN1</accession>
<proteinExistence type="predicted"/>